<organism evidence="2 3">
    <name type="scientific">Lachnellula subtilissima</name>
    <dbReference type="NCBI Taxonomy" id="602034"/>
    <lineage>
        <taxon>Eukaryota</taxon>
        <taxon>Fungi</taxon>
        <taxon>Dikarya</taxon>
        <taxon>Ascomycota</taxon>
        <taxon>Pezizomycotina</taxon>
        <taxon>Leotiomycetes</taxon>
        <taxon>Helotiales</taxon>
        <taxon>Lachnaceae</taxon>
        <taxon>Lachnellula</taxon>
    </lineage>
</organism>
<dbReference type="PANTHER" id="PTHR37417:SF2">
    <property type="entry name" value="67 KDA MYOSIN-CROSS-REACTIVE ANTIGEN FAMILY PROTEIN (AFU_ORTHOLOGUE AFUA_5G09970)"/>
    <property type="match status" value="1"/>
</dbReference>
<comment type="caution">
    <text evidence="2">The sequence shown here is derived from an EMBL/GenBank/DDBJ whole genome shotgun (WGS) entry which is preliminary data.</text>
</comment>
<dbReference type="PANTHER" id="PTHR37417">
    <property type="entry name" value="67 KDA MYOSIN-CROSS-REACTIVE ANTIGEN FAMILY PROTEIN (AFU_ORTHOLOGUE AFUA_5G09970)"/>
    <property type="match status" value="1"/>
</dbReference>
<dbReference type="InterPro" id="IPR010354">
    <property type="entry name" value="Oleate_hydratase"/>
</dbReference>
<evidence type="ECO:0000256" key="1">
    <source>
        <dbReference type="SAM" id="Phobius"/>
    </source>
</evidence>
<dbReference type="NCBIfam" id="NF010584">
    <property type="entry name" value="PRK13977.1"/>
    <property type="match status" value="1"/>
</dbReference>
<dbReference type="SUPFAM" id="SSF51905">
    <property type="entry name" value="FAD/NAD(P)-binding domain"/>
    <property type="match status" value="2"/>
</dbReference>
<dbReference type="Gene3D" id="3.50.50.60">
    <property type="entry name" value="FAD/NAD(P)-binding domain"/>
    <property type="match status" value="3"/>
</dbReference>
<accession>A0A8H8RY22</accession>
<keyword evidence="1" id="KW-0472">Membrane</keyword>
<dbReference type="GO" id="GO:0050151">
    <property type="term" value="F:oleate hydratase activity"/>
    <property type="evidence" value="ECO:0007669"/>
    <property type="project" value="InterPro"/>
</dbReference>
<name>A0A8H8RY22_9HELO</name>
<reference evidence="2 3" key="1">
    <citation type="submission" date="2018-05" db="EMBL/GenBank/DDBJ databases">
        <title>Genome sequencing and assembly of the regulated plant pathogen Lachnellula willkommii and related sister species for the development of diagnostic species identification markers.</title>
        <authorList>
            <person name="Giroux E."/>
            <person name="Bilodeau G."/>
        </authorList>
    </citation>
    <scope>NUCLEOTIDE SEQUENCE [LARGE SCALE GENOMIC DNA]</scope>
    <source>
        <strain evidence="2 3">CBS 197.66</strain>
    </source>
</reference>
<keyword evidence="1" id="KW-1133">Transmembrane helix</keyword>
<protein>
    <submittedName>
        <fullName evidence="2">Oleate hydratase</fullName>
    </submittedName>
</protein>
<proteinExistence type="predicted"/>
<keyword evidence="1" id="KW-0812">Transmembrane</keyword>
<keyword evidence="3" id="KW-1185">Reference proteome</keyword>
<dbReference type="Proteomes" id="UP000462212">
    <property type="component" value="Unassembled WGS sequence"/>
</dbReference>
<dbReference type="EMBL" id="QGMJ01000122">
    <property type="protein sequence ID" value="TVY41816.1"/>
    <property type="molecule type" value="Genomic_DNA"/>
</dbReference>
<evidence type="ECO:0000313" key="2">
    <source>
        <dbReference type="EMBL" id="TVY41816.1"/>
    </source>
</evidence>
<dbReference type="GO" id="GO:0071949">
    <property type="term" value="F:FAD binding"/>
    <property type="evidence" value="ECO:0007669"/>
    <property type="project" value="InterPro"/>
</dbReference>
<feature type="transmembrane region" description="Helical" evidence="1">
    <location>
        <begin position="20"/>
        <end position="38"/>
    </location>
</feature>
<dbReference type="GO" id="GO:0006631">
    <property type="term" value="P:fatty acid metabolic process"/>
    <property type="evidence" value="ECO:0007669"/>
    <property type="project" value="InterPro"/>
</dbReference>
<dbReference type="Pfam" id="PF06100">
    <property type="entry name" value="MCRA"/>
    <property type="match status" value="1"/>
</dbReference>
<dbReference type="InterPro" id="IPR036188">
    <property type="entry name" value="FAD/NAD-bd_sf"/>
</dbReference>
<dbReference type="OrthoDB" id="545169at2759"/>
<sequence>MPHGNIHQSQHTKRSKNTNAYLVGGGIASLAAAVHLIHDADVPANQIHIIESGSSPGGSMDGAGESENGYVLRGGRMLNFSYLCTYDLLSIVPSLTDPSKTVKQELDEFNAIPGNKTHAHARLVSKGESGPEILNVESMGLSWKDREDLLALAGPLQTEKSLGAKRIDECFDKSFFQTKFWYMWDTMFAFEPWHSAVEFRRYLHRFIQEFPRINTLAGVDRTPYNQYDSVIRPIETYLKAQGVDFRYGKLIINNLYPVTLTWIVETKVTSLSFRSTGEMTASEIHFASSKTGATGLIHVELHDVVMVTLGSMTACSSIGSNTSPPKPLPVPEVAKTAPDGSWELWSTLANSDSNPQFWSEFGNPTNFYSRVEESNWLSFTVTLKDPSFMERYEKWSGDKAGTGALVTFKDSAWLMSIVVPHQPHFLNQKAGTQVFWGYGLFPAHIGDFVKKPMSECSGEEILKELLGHLQFPEQPTLGTSITIPFMLPYITSQFLTRKIGDRPPVIPKGSTNLALLGQYVEIPEDTVFTVEYSVRAAQIAVHELMGTRRKPKSIYKGAHNVKVLAEALRMLLT</sequence>
<evidence type="ECO:0000313" key="3">
    <source>
        <dbReference type="Proteomes" id="UP000462212"/>
    </source>
</evidence>
<dbReference type="AlphaFoldDB" id="A0A8H8RY22"/>
<gene>
    <name evidence="2" type="ORF">LSUB1_G001197</name>
</gene>